<feature type="coiled-coil region" evidence="1">
    <location>
        <begin position="701"/>
        <end position="728"/>
    </location>
</feature>
<reference evidence="4" key="1">
    <citation type="submission" date="2023-06" db="EMBL/GenBank/DDBJ databases">
        <title>Genomic analysis of the entomopathogenic nematode Steinernema hermaphroditum.</title>
        <authorList>
            <person name="Schwarz E.M."/>
            <person name="Heppert J.K."/>
            <person name="Baniya A."/>
            <person name="Schwartz H.T."/>
            <person name="Tan C.-H."/>
            <person name="Antoshechkin I."/>
            <person name="Sternberg P.W."/>
            <person name="Goodrich-Blair H."/>
            <person name="Dillman A.R."/>
        </authorList>
    </citation>
    <scope>NUCLEOTIDE SEQUENCE</scope>
    <source>
        <strain evidence="4">PS9179</strain>
        <tissue evidence="4">Whole animal</tissue>
    </source>
</reference>
<feature type="domain" description="DUF4139" evidence="2">
    <location>
        <begin position="751"/>
        <end position="1077"/>
    </location>
</feature>
<keyword evidence="5" id="KW-1185">Reference proteome</keyword>
<organism evidence="4 5">
    <name type="scientific">Steinernema hermaphroditum</name>
    <dbReference type="NCBI Taxonomy" id="289476"/>
    <lineage>
        <taxon>Eukaryota</taxon>
        <taxon>Metazoa</taxon>
        <taxon>Ecdysozoa</taxon>
        <taxon>Nematoda</taxon>
        <taxon>Chromadorea</taxon>
        <taxon>Rhabditida</taxon>
        <taxon>Tylenchina</taxon>
        <taxon>Panagrolaimomorpha</taxon>
        <taxon>Strongyloidoidea</taxon>
        <taxon>Steinernematidae</taxon>
        <taxon>Steinernema</taxon>
    </lineage>
</organism>
<dbReference type="Gene3D" id="1.10.287.510">
    <property type="entry name" value="Helix hairpin bin"/>
    <property type="match status" value="1"/>
</dbReference>
<name>A0AA39HZE1_9BILA</name>
<comment type="caution">
    <text evidence="4">The sequence shown here is derived from an EMBL/GenBank/DDBJ whole genome shotgun (WGS) entry which is preliminary data.</text>
</comment>
<dbReference type="NCBIfam" id="TIGR02231">
    <property type="entry name" value="mucoidy inhibitor MuiA family protein"/>
    <property type="match status" value="2"/>
</dbReference>
<dbReference type="Proteomes" id="UP001175271">
    <property type="component" value="Unassembled WGS sequence"/>
</dbReference>
<feature type="coiled-coil region" evidence="1">
    <location>
        <begin position="633"/>
        <end position="660"/>
    </location>
</feature>
<feature type="domain" description="DUF4139" evidence="2">
    <location>
        <begin position="209"/>
        <end position="550"/>
    </location>
</feature>
<evidence type="ECO:0000313" key="5">
    <source>
        <dbReference type="Proteomes" id="UP001175271"/>
    </source>
</evidence>
<dbReference type="InterPro" id="IPR011935">
    <property type="entry name" value="CHP02231"/>
</dbReference>
<feature type="domain" description="DUF4140" evidence="3">
    <location>
        <begin position="565"/>
        <end position="664"/>
    </location>
</feature>
<feature type="domain" description="DUF4140" evidence="3">
    <location>
        <begin position="18"/>
        <end position="117"/>
    </location>
</feature>
<dbReference type="Pfam" id="PF13598">
    <property type="entry name" value="DUF4139"/>
    <property type="match status" value="2"/>
</dbReference>
<dbReference type="AlphaFoldDB" id="A0AA39HZE1"/>
<evidence type="ECO:0000259" key="3">
    <source>
        <dbReference type="Pfam" id="PF13600"/>
    </source>
</evidence>
<evidence type="ECO:0000313" key="4">
    <source>
        <dbReference type="EMBL" id="KAK0414116.1"/>
    </source>
</evidence>
<evidence type="ECO:0000259" key="2">
    <source>
        <dbReference type="Pfam" id="PF13598"/>
    </source>
</evidence>
<feature type="coiled-coil region" evidence="1">
    <location>
        <begin position="79"/>
        <end position="113"/>
    </location>
</feature>
<dbReference type="Pfam" id="PF13600">
    <property type="entry name" value="DUF4140"/>
    <property type="match status" value="2"/>
</dbReference>
<sequence length="1094" mass="123388">MSPSTVIFKASNLPFQSVTVFNDRAQIKRELRTHLEAGMYDLVIENLANTIDGDSIRIDGTGAALIHEVKYKEEHAVDEDIDSAEIKNLVEERKALEKQRDELDDQKLIFQKQLESLNVMSTKLGSSDKNFVFDEATEESISKFLAFYDKTVRHIQQNLRQVSEPIEGLNQKTVKLTSQIEDLRKGAKLSRNVVVSVEVAKDGEIGLVLNYQVRHTRWYPLYDIRVTTAENIKDKTLMKLDYFAGITQKTGEEWTDAKIYLSTAQPCLGGNLPELGTLNATIPSREAFKRVTKSLMSLRSGGRSVNNRTSSGFSPMLENFDAEQQSPIEHILMTASKQILSTEFELPEKTTIPSDSSEHKMLITSVVFEPSLLHECVPKKSTNVFLTASVVNNSEFPLIEGDAAVYLNHSFVAKTHLKAVAPGEKFTCSLSVDNAVKVTYKAPQKFNTESGMFNKQATVANTQTITVQNNKTAEPITIIIREHIPKATDEKIKIKLLQPYIEMPNSGETPAKISSKVPIPGVIMNSDHNLEWTEKISQGEKKELVVNMSISTVVFEVTKLPIHTVTLYNACAELKREVKTHLVAGIHELLLDNVCSHFDERFLTFEGTEATKILEVKFEEVPRLQEDIDSPKVKELVAELDKLEHEYAELDIQKGLLQRQIDTLDILSTKLIVSSQEGVEENISKFFHMYNNRVPQLQEKMWEADQQIEPLKNKIDKLKDQIDDERQHFGHVRSVRVRVEVMEEGDVSFMLTYQVQHAGWYPVYDVRMVTGATPEEKTVLKLDFFARIRRSCGDDWKDAKILLSTARPDEARSIPELGTLNVEVHNSELGHYRRVPSENAICYTAVQFSPDDCGERGSKTVDDKLCTVFELPKRKTLQSYGDDQKLLIKSLLFECSLFHECVPKMSTCAFLVASAINNTDVPIKGGSSSVYLNGSFVASSDLKDTAPGENFKCCLGVDNAIKVTYKSPHKFNTEAGIIWKQGSVSNTQIVTIQNNKSEDIMITVRENIPKSKDEKIKVKVLQPSIELPKNGDVPKENQSGIPVPGIILNSDHNLEWTEKIEQGEKKELTIIWQIDYPSNETIEYKEKGFFDNDD</sequence>
<accession>A0AA39HZE1</accession>
<protein>
    <recommendedName>
        <fullName evidence="6">Protein F37C4.5</fullName>
    </recommendedName>
</protein>
<dbReference type="PANTHER" id="PTHR31005:SF8">
    <property type="entry name" value="DUF4139 DOMAIN-CONTAINING PROTEIN"/>
    <property type="match status" value="1"/>
</dbReference>
<evidence type="ECO:0000256" key="1">
    <source>
        <dbReference type="SAM" id="Coils"/>
    </source>
</evidence>
<dbReference type="InterPro" id="IPR025554">
    <property type="entry name" value="DUF4140"/>
</dbReference>
<gene>
    <name evidence="4" type="ORF">QR680_007153</name>
</gene>
<dbReference type="InterPro" id="IPR037291">
    <property type="entry name" value="DUF4139"/>
</dbReference>
<evidence type="ECO:0008006" key="6">
    <source>
        <dbReference type="Google" id="ProtNLM"/>
    </source>
</evidence>
<proteinExistence type="predicted"/>
<keyword evidence="1" id="KW-0175">Coiled coil</keyword>
<dbReference type="EMBL" id="JAUCMV010000003">
    <property type="protein sequence ID" value="KAK0414116.1"/>
    <property type="molecule type" value="Genomic_DNA"/>
</dbReference>
<dbReference type="PANTHER" id="PTHR31005">
    <property type="entry name" value="DUF4139 DOMAIN-CONTAINING PROTEIN"/>
    <property type="match status" value="1"/>
</dbReference>